<evidence type="ECO:0000313" key="3">
    <source>
        <dbReference type="Proteomes" id="UP000254889"/>
    </source>
</evidence>
<evidence type="ECO:0000256" key="1">
    <source>
        <dbReference type="SAM" id="MobiDB-lite"/>
    </source>
</evidence>
<dbReference type="Gene3D" id="1.10.10.60">
    <property type="entry name" value="Homeodomain-like"/>
    <property type="match status" value="1"/>
</dbReference>
<accession>A0A345ZV70</accession>
<protein>
    <recommendedName>
        <fullName evidence="4">Helix-turn-helix domain-containing protein</fullName>
    </recommendedName>
</protein>
<dbReference type="OrthoDB" id="8456959at2"/>
<sequence length="214" mass="23766">MPPQDLTARIRALYEETSVPVREIAAIAGVTERTLYKYVEKHGWTKRYAVLPRGRAAAAHNRGRRWASTAGRVPAKGSGGRFIRRDDSGQPFPTGLKALDAQGRAEAQARCDAADPLAREAQQEAMRVHQADARLRAWRAVERALKNLTQFKDDHRAWRKAERLAKDWGGDPWRRPKVPPCPGDETTERALRLALAAASDYLEAVQRADAPAGA</sequence>
<dbReference type="RefSeq" id="WP_115690830.1">
    <property type="nucleotide sequence ID" value="NZ_CP031417.1"/>
</dbReference>
<proteinExistence type="predicted"/>
<dbReference type="AlphaFoldDB" id="A0A345ZV70"/>
<evidence type="ECO:0008006" key="4">
    <source>
        <dbReference type="Google" id="ProtNLM"/>
    </source>
</evidence>
<name>A0A345ZV70_9HYPH</name>
<evidence type="ECO:0000313" key="2">
    <source>
        <dbReference type="EMBL" id="AXK80817.1"/>
    </source>
</evidence>
<dbReference type="Proteomes" id="UP000254889">
    <property type="component" value="Chromosome"/>
</dbReference>
<dbReference type="KEGG" id="ptaw:DW352_10030"/>
<gene>
    <name evidence="2" type="ORF">DW352_10030</name>
</gene>
<organism evidence="2 3">
    <name type="scientific">Pseudolabrys taiwanensis</name>
    <dbReference type="NCBI Taxonomy" id="331696"/>
    <lineage>
        <taxon>Bacteria</taxon>
        <taxon>Pseudomonadati</taxon>
        <taxon>Pseudomonadota</taxon>
        <taxon>Alphaproteobacteria</taxon>
        <taxon>Hyphomicrobiales</taxon>
        <taxon>Xanthobacteraceae</taxon>
        <taxon>Pseudolabrys</taxon>
    </lineage>
</organism>
<keyword evidence="3" id="KW-1185">Reference proteome</keyword>
<dbReference type="EMBL" id="CP031417">
    <property type="protein sequence ID" value="AXK80817.1"/>
    <property type="molecule type" value="Genomic_DNA"/>
</dbReference>
<feature type="region of interest" description="Disordered" evidence="1">
    <location>
        <begin position="62"/>
        <end position="91"/>
    </location>
</feature>
<reference evidence="2 3" key="1">
    <citation type="submission" date="2018-07" db="EMBL/GenBank/DDBJ databases">
        <authorList>
            <person name="Quirk P.G."/>
            <person name="Krulwich T.A."/>
        </authorList>
    </citation>
    <scope>NUCLEOTIDE SEQUENCE [LARGE SCALE GENOMIC DNA]</scope>
    <source>
        <strain evidence="2 3">CC-BB4</strain>
    </source>
</reference>